<dbReference type="Proteomes" id="UP001264340">
    <property type="component" value="Unassembled WGS sequence"/>
</dbReference>
<organism evidence="1 2">
    <name type="scientific">Paraburkholderia terricola</name>
    <dbReference type="NCBI Taxonomy" id="169427"/>
    <lineage>
        <taxon>Bacteria</taxon>
        <taxon>Pseudomonadati</taxon>
        <taxon>Pseudomonadota</taxon>
        <taxon>Betaproteobacteria</taxon>
        <taxon>Burkholderiales</taxon>
        <taxon>Burkholderiaceae</taxon>
        <taxon>Paraburkholderia</taxon>
    </lineage>
</organism>
<name>A0ABU1LJ05_9BURK</name>
<evidence type="ECO:0000313" key="1">
    <source>
        <dbReference type="EMBL" id="MDR6406717.1"/>
    </source>
</evidence>
<keyword evidence="2" id="KW-1185">Reference proteome</keyword>
<dbReference type="EMBL" id="JAVDRP010000001">
    <property type="protein sequence ID" value="MDR6406717.1"/>
    <property type="molecule type" value="Genomic_DNA"/>
</dbReference>
<proteinExistence type="predicted"/>
<gene>
    <name evidence="1" type="ORF">J2804_000105</name>
</gene>
<evidence type="ECO:0000313" key="2">
    <source>
        <dbReference type="Proteomes" id="UP001264340"/>
    </source>
</evidence>
<protein>
    <submittedName>
        <fullName evidence="1">Uncharacterized protein</fullName>
    </submittedName>
</protein>
<comment type="caution">
    <text evidence="1">The sequence shown here is derived from an EMBL/GenBank/DDBJ whole genome shotgun (WGS) entry which is preliminary data.</text>
</comment>
<reference evidence="1 2" key="1">
    <citation type="submission" date="2023-07" db="EMBL/GenBank/DDBJ databases">
        <title>Sorghum-associated microbial communities from plants grown in Nebraska, USA.</title>
        <authorList>
            <person name="Schachtman D."/>
        </authorList>
    </citation>
    <scope>NUCLEOTIDE SEQUENCE [LARGE SCALE GENOMIC DNA]</scope>
    <source>
        <strain evidence="1 2">DS1316</strain>
    </source>
</reference>
<accession>A0ABU1LJ05</accession>
<sequence>MTEPFPSATLSAFAAVAALPNAIEFAADATALVPIATEFPPTAEAALPRAMSLTIVVLPLTPATALDPPANEFVP</sequence>
<dbReference type="RefSeq" id="WP_159442567.1">
    <property type="nucleotide sequence ID" value="NZ_CAXURG020000002.1"/>
</dbReference>